<dbReference type="EMBL" id="CM002293">
    <property type="protein sequence ID" value="ESW20053.1"/>
    <property type="molecule type" value="Genomic_DNA"/>
</dbReference>
<dbReference type="SMART" id="SM00256">
    <property type="entry name" value="FBOX"/>
    <property type="match status" value="1"/>
</dbReference>
<evidence type="ECO:0000313" key="2">
    <source>
        <dbReference type="EMBL" id="ESW20053.1"/>
    </source>
</evidence>
<dbReference type="OrthoDB" id="784120at2759"/>
<dbReference type="AlphaFoldDB" id="V7BSQ7"/>
<dbReference type="InterPro" id="IPR050942">
    <property type="entry name" value="F-box_BR-signaling"/>
</dbReference>
<dbReference type="CDD" id="cd09917">
    <property type="entry name" value="F-box_SF"/>
    <property type="match status" value="1"/>
</dbReference>
<protein>
    <recommendedName>
        <fullName evidence="1">F-box domain-containing protein</fullName>
    </recommendedName>
</protein>
<keyword evidence="3" id="KW-1185">Reference proteome</keyword>
<name>V7BSQ7_PHAVU</name>
<sequence>MALKEEQRTYLSHDLLSRIASCLGLMDFLTFRCVCKDWHIASSGVSHEDKSSMFEPWFLIYGAADSQCSLISNEYKRYMSHLREMDGAACLASYEGWLLLFRQVFGQGSLFFFSPFSKAKIDLPNCPFTAVTDHIAAFSTVPTAQDCTVVVVSSSSFYELQLFMLCRGEKVWTQYRFLGYNKRIKTALFYEGEEFHFLDGANGLITFNPSRNPEWKSYYIHATTHLSSEVLVLKYTLNESLFEHHNDTGMVRYLEENDSISTCGTTVPHYRGRWDMVIGSESIAAKNQSETRHLKGVWIQPKYCYVPPRQRW</sequence>
<dbReference type="Proteomes" id="UP000000226">
    <property type="component" value="Chromosome 6"/>
</dbReference>
<dbReference type="Gramene" id="ESW20053">
    <property type="protein sequence ID" value="ESW20053"/>
    <property type="gene ID" value="PHAVU_006G177000g"/>
</dbReference>
<feature type="domain" description="F-box" evidence="1">
    <location>
        <begin position="11"/>
        <end position="51"/>
    </location>
</feature>
<evidence type="ECO:0000259" key="1">
    <source>
        <dbReference type="SMART" id="SM00256"/>
    </source>
</evidence>
<dbReference type="PANTHER" id="PTHR44259">
    <property type="entry name" value="OS07G0183000 PROTEIN-RELATED"/>
    <property type="match status" value="1"/>
</dbReference>
<dbReference type="SUPFAM" id="SSF81383">
    <property type="entry name" value="F-box domain"/>
    <property type="match status" value="1"/>
</dbReference>
<dbReference type="InterPro" id="IPR036047">
    <property type="entry name" value="F-box-like_dom_sf"/>
</dbReference>
<dbReference type="OMA" id="DWHIASS"/>
<dbReference type="eggNOG" id="ENOG502RZBX">
    <property type="taxonomic scope" value="Eukaryota"/>
</dbReference>
<reference evidence="3" key="1">
    <citation type="journal article" date="2014" name="Nat. Genet.">
        <title>A reference genome for common bean and genome-wide analysis of dual domestications.</title>
        <authorList>
            <person name="Schmutz J."/>
            <person name="McClean P.E."/>
            <person name="Mamidi S."/>
            <person name="Wu G.A."/>
            <person name="Cannon S.B."/>
            <person name="Grimwood J."/>
            <person name="Jenkins J."/>
            <person name="Shu S."/>
            <person name="Song Q."/>
            <person name="Chavarro C."/>
            <person name="Torres-Torres M."/>
            <person name="Geffroy V."/>
            <person name="Moghaddam S.M."/>
            <person name="Gao D."/>
            <person name="Abernathy B."/>
            <person name="Barry K."/>
            <person name="Blair M."/>
            <person name="Brick M.A."/>
            <person name="Chovatia M."/>
            <person name="Gepts P."/>
            <person name="Goodstein D.M."/>
            <person name="Gonzales M."/>
            <person name="Hellsten U."/>
            <person name="Hyten D.L."/>
            <person name="Jia G."/>
            <person name="Kelly J.D."/>
            <person name="Kudrna D."/>
            <person name="Lee R."/>
            <person name="Richard M.M."/>
            <person name="Miklas P.N."/>
            <person name="Osorno J.M."/>
            <person name="Rodrigues J."/>
            <person name="Thareau V."/>
            <person name="Urrea C.A."/>
            <person name="Wang M."/>
            <person name="Yu Y."/>
            <person name="Zhang M."/>
            <person name="Wing R.A."/>
            <person name="Cregan P.B."/>
            <person name="Rokhsar D.S."/>
            <person name="Jackson S.A."/>
        </authorList>
    </citation>
    <scope>NUCLEOTIDE SEQUENCE [LARGE SCALE GENOMIC DNA]</scope>
    <source>
        <strain evidence="3">cv. G19833</strain>
    </source>
</reference>
<accession>V7BSQ7</accession>
<dbReference type="SMR" id="V7BSQ7"/>
<evidence type="ECO:0000313" key="3">
    <source>
        <dbReference type="Proteomes" id="UP000000226"/>
    </source>
</evidence>
<dbReference type="InterPro" id="IPR001810">
    <property type="entry name" value="F-box_dom"/>
</dbReference>
<dbReference type="Pfam" id="PF03478">
    <property type="entry name" value="Beta-prop_KIB1-4"/>
    <property type="match status" value="1"/>
</dbReference>
<dbReference type="Pfam" id="PF00646">
    <property type="entry name" value="F-box"/>
    <property type="match status" value="1"/>
</dbReference>
<organism evidence="2 3">
    <name type="scientific">Phaseolus vulgaris</name>
    <name type="common">Kidney bean</name>
    <name type="synonym">French bean</name>
    <dbReference type="NCBI Taxonomy" id="3885"/>
    <lineage>
        <taxon>Eukaryota</taxon>
        <taxon>Viridiplantae</taxon>
        <taxon>Streptophyta</taxon>
        <taxon>Embryophyta</taxon>
        <taxon>Tracheophyta</taxon>
        <taxon>Spermatophyta</taxon>
        <taxon>Magnoliopsida</taxon>
        <taxon>eudicotyledons</taxon>
        <taxon>Gunneridae</taxon>
        <taxon>Pentapetalae</taxon>
        <taxon>rosids</taxon>
        <taxon>fabids</taxon>
        <taxon>Fabales</taxon>
        <taxon>Fabaceae</taxon>
        <taxon>Papilionoideae</taxon>
        <taxon>50 kb inversion clade</taxon>
        <taxon>NPAAA clade</taxon>
        <taxon>indigoferoid/millettioid clade</taxon>
        <taxon>Phaseoleae</taxon>
        <taxon>Phaseolus</taxon>
    </lineage>
</organism>
<dbReference type="InterPro" id="IPR005174">
    <property type="entry name" value="KIB1-4_b-propeller"/>
</dbReference>
<gene>
    <name evidence="2" type="ORF">PHAVU_006G177000g</name>
</gene>
<proteinExistence type="predicted"/>